<evidence type="ECO:0000313" key="11">
    <source>
        <dbReference type="EMBL" id="QKW54238.1"/>
    </source>
</evidence>
<dbReference type="EC" id="1.4.3.3" evidence="6"/>
<dbReference type="PIRSF" id="PIRSF000189">
    <property type="entry name" value="D-aa_oxidase"/>
    <property type="match status" value="1"/>
</dbReference>
<evidence type="ECO:0000256" key="4">
    <source>
        <dbReference type="ARBA" id="ARBA00022827"/>
    </source>
</evidence>
<evidence type="ECO:0000256" key="2">
    <source>
        <dbReference type="ARBA" id="ARBA00006730"/>
    </source>
</evidence>
<comment type="catalytic activity">
    <reaction evidence="8">
        <text>a D-alpha-amino acid + O2 + H2O = a 2-oxocarboxylate + H2O2 + NH4(+)</text>
        <dbReference type="Rhea" id="RHEA:21816"/>
        <dbReference type="ChEBI" id="CHEBI:15377"/>
        <dbReference type="ChEBI" id="CHEBI:15379"/>
        <dbReference type="ChEBI" id="CHEBI:16240"/>
        <dbReference type="ChEBI" id="CHEBI:28938"/>
        <dbReference type="ChEBI" id="CHEBI:35179"/>
        <dbReference type="ChEBI" id="CHEBI:59871"/>
        <dbReference type="EC" id="1.4.3.3"/>
    </reaction>
    <physiologicalReaction direction="left-to-right" evidence="8">
        <dbReference type="Rhea" id="RHEA:21817"/>
    </physiologicalReaction>
</comment>
<gene>
    <name evidence="11" type="ORF">HUT08_04540</name>
</gene>
<evidence type="ECO:0000256" key="8">
    <source>
        <dbReference type="ARBA" id="ARBA00049547"/>
    </source>
</evidence>
<feature type="binding site" evidence="9">
    <location>
        <begin position="297"/>
        <end position="302"/>
    </location>
    <ligand>
        <name>FAD</name>
        <dbReference type="ChEBI" id="CHEBI:57692"/>
    </ligand>
</feature>
<comment type="similarity">
    <text evidence="2">Belongs to the DAMOX/DASOX family.</text>
</comment>
<dbReference type="PANTHER" id="PTHR11530">
    <property type="entry name" value="D-AMINO ACID OXIDASE"/>
    <property type="match status" value="1"/>
</dbReference>
<dbReference type="Pfam" id="PF01266">
    <property type="entry name" value="DAO"/>
    <property type="match status" value="1"/>
</dbReference>
<reference evidence="11 12" key="1">
    <citation type="submission" date="2020-06" db="EMBL/GenBank/DDBJ databases">
        <title>Genome mining for natural products.</title>
        <authorList>
            <person name="Zhang B."/>
            <person name="Shi J."/>
            <person name="Ge H."/>
        </authorList>
    </citation>
    <scope>NUCLEOTIDE SEQUENCE [LARGE SCALE GENOMIC DNA]</scope>
    <source>
        <strain evidence="11 12">NA00687</strain>
    </source>
</reference>
<proteinExistence type="inferred from homology"/>
<feature type="binding site" evidence="9">
    <location>
        <position position="216"/>
    </location>
    <ligand>
        <name>D-dopa</name>
        <dbReference type="ChEBI" id="CHEBI:149689"/>
    </ligand>
</feature>
<keyword evidence="4 9" id="KW-0274">FAD</keyword>
<dbReference type="PRINTS" id="PR00420">
    <property type="entry name" value="RNGMNOXGNASE"/>
</dbReference>
<evidence type="ECO:0000256" key="1">
    <source>
        <dbReference type="ARBA" id="ARBA00001974"/>
    </source>
</evidence>
<dbReference type="GO" id="GO:0019478">
    <property type="term" value="P:D-amino acid catabolic process"/>
    <property type="evidence" value="ECO:0007669"/>
    <property type="project" value="TreeGrafter"/>
</dbReference>
<feature type="binding site" evidence="9">
    <location>
        <position position="271"/>
    </location>
    <ligand>
        <name>D-dopa</name>
        <dbReference type="ChEBI" id="CHEBI:149689"/>
    </ligand>
</feature>
<dbReference type="SUPFAM" id="SSF51971">
    <property type="entry name" value="Nucleotide-binding domain"/>
    <property type="match status" value="1"/>
</dbReference>
<evidence type="ECO:0000256" key="7">
    <source>
        <dbReference type="ARBA" id="ARBA00039751"/>
    </source>
</evidence>
<accession>A0A7H8NL96</accession>
<dbReference type="GO" id="GO:0003884">
    <property type="term" value="F:D-amino-acid oxidase activity"/>
    <property type="evidence" value="ECO:0007669"/>
    <property type="project" value="UniProtKB-EC"/>
</dbReference>
<dbReference type="RefSeq" id="WP_176165880.1">
    <property type="nucleotide sequence ID" value="NZ_CP054929.1"/>
</dbReference>
<dbReference type="GO" id="GO:0005737">
    <property type="term" value="C:cytoplasm"/>
    <property type="evidence" value="ECO:0007669"/>
    <property type="project" value="TreeGrafter"/>
</dbReference>
<dbReference type="InterPro" id="IPR023209">
    <property type="entry name" value="DAO"/>
</dbReference>
<dbReference type="EMBL" id="CP054929">
    <property type="protein sequence ID" value="QKW54238.1"/>
    <property type="molecule type" value="Genomic_DNA"/>
</dbReference>
<protein>
    <recommendedName>
        <fullName evidence="7">D-amino-acid oxidase</fullName>
        <ecNumber evidence="6">1.4.3.3</ecNumber>
    </recommendedName>
</protein>
<organism evidence="11 12">
    <name type="scientific">Streptomyces buecherae</name>
    <dbReference type="NCBI Taxonomy" id="2763006"/>
    <lineage>
        <taxon>Bacteria</taxon>
        <taxon>Bacillati</taxon>
        <taxon>Actinomycetota</taxon>
        <taxon>Actinomycetes</taxon>
        <taxon>Kitasatosporales</taxon>
        <taxon>Streptomycetaceae</taxon>
        <taxon>Streptomyces</taxon>
    </lineage>
</organism>
<evidence type="ECO:0000256" key="3">
    <source>
        <dbReference type="ARBA" id="ARBA00022630"/>
    </source>
</evidence>
<keyword evidence="12" id="KW-1185">Reference proteome</keyword>
<evidence type="ECO:0000256" key="6">
    <source>
        <dbReference type="ARBA" id="ARBA00039101"/>
    </source>
</evidence>
<dbReference type="SUPFAM" id="SSF54373">
    <property type="entry name" value="FAD-linked reductases, C-terminal domain"/>
    <property type="match status" value="1"/>
</dbReference>
<name>A0A7H8NL96_9ACTN</name>
<feature type="domain" description="FAD dependent oxidoreductase" evidence="10">
    <location>
        <begin position="4"/>
        <end position="314"/>
    </location>
</feature>
<comment type="cofactor">
    <cofactor evidence="1 9">
        <name>FAD</name>
        <dbReference type="ChEBI" id="CHEBI:57692"/>
    </cofactor>
</comment>
<evidence type="ECO:0000256" key="9">
    <source>
        <dbReference type="PIRSR" id="PIRSR000189-1"/>
    </source>
</evidence>
<dbReference type="PANTHER" id="PTHR11530:SF11">
    <property type="entry name" value="D-ASPARTATE OXIDASE"/>
    <property type="match status" value="1"/>
</dbReference>
<feature type="binding site" evidence="9">
    <location>
        <position position="298"/>
    </location>
    <ligand>
        <name>D-dopa</name>
        <dbReference type="ChEBI" id="CHEBI:149689"/>
    </ligand>
</feature>
<keyword evidence="5" id="KW-0560">Oxidoreductase</keyword>
<dbReference type="GO" id="GO:0071949">
    <property type="term" value="F:FAD binding"/>
    <property type="evidence" value="ECO:0007669"/>
    <property type="project" value="InterPro"/>
</dbReference>
<dbReference type="InterPro" id="IPR006076">
    <property type="entry name" value="FAD-dep_OxRdtase"/>
</dbReference>
<sequence length="317" mass="32581">MVRDVIVVGSGVIGLTCAVTLAEGGLGVAVWSRDPAAETTSAVAGGLWWPYRIEPAEAAGLWSVASLAELTALAADPGETGVRFADGTHAGLGRAGLGAWADEVPGLRPAAPAELPAGYATGLRARVPLIDMPTHLRYLERRLAAAGGTVERRALASLAEAGRRATVVVNCSGLGARELVPDPEVHPVQGQVVVVENPGLAEWLVAADPVAAETLYVLPQPYGVVLGGTARAHAWELRPDPATAEAIVARCTRVRPELAGARVVGHQVGLRPARPRVRLAVEELPGGARCVHNYGHGGAGVTVAWGCAREAAALATA</sequence>
<dbReference type="Gene3D" id="3.40.50.720">
    <property type="entry name" value="NAD(P)-binding Rossmann-like Domain"/>
    <property type="match status" value="1"/>
</dbReference>
<dbReference type="Gene3D" id="3.30.9.10">
    <property type="entry name" value="D-Amino Acid Oxidase, subunit A, domain 2"/>
    <property type="match status" value="1"/>
</dbReference>
<feature type="binding site" evidence="9">
    <location>
        <begin position="40"/>
        <end position="41"/>
    </location>
    <ligand>
        <name>FAD</name>
        <dbReference type="ChEBI" id="CHEBI:57692"/>
    </ligand>
</feature>
<keyword evidence="3" id="KW-0285">Flavoprotein</keyword>
<evidence type="ECO:0000259" key="10">
    <source>
        <dbReference type="Pfam" id="PF01266"/>
    </source>
</evidence>
<evidence type="ECO:0000256" key="5">
    <source>
        <dbReference type="ARBA" id="ARBA00023002"/>
    </source>
</evidence>
<dbReference type="AlphaFoldDB" id="A0A7H8NL96"/>
<dbReference type="Proteomes" id="UP000509303">
    <property type="component" value="Chromosome"/>
</dbReference>
<evidence type="ECO:0000313" key="12">
    <source>
        <dbReference type="Proteomes" id="UP000509303"/>
    </source>
</evidence>